<dbReference type="GO" id="GO:0101006">
    <property type="term" value="F:protein histidine phosphatase activity"/>
    <property type="evidence" value="ECO:0007669"/>
    <property type="project" value="InterPro"/>
</dbReference>
<evidence type="ECO:0000313" key="2">
    <source>
        <dbReference type="Proteomes" id="UP000028643"/>
    </source>
</evidence>
<dbReference type="Gene3D" id="3.40.50.1240">
    <property type="entry name" value="Phosphoglycerate mutase-like"/>
    <property type="match status" value="1"/>
</dbReference>
<dbReference type="AlphaFoldDB" id="A0A085V6E5"/>
<dbReference type="NCBIfam" id="TIGR00249">
    <property type="entry name" value="sixA"/>
    <property type="match status" value="1"/>
</dbReference>
<organism evidence="1 2">
    <name type="scientific">Pseudomonas syringae</name>
    <dbReference type="NCBI Taxonomy" id="317"/>
    <lineage>
        <taxon>Bacteria</taxon>
        <taxon>Pseudomonadati</taxon>
        <taxon>Pseudomonadota</taxon>
        <taxon>Gammaproteobacteria</taxon>
        <taxon>Pseudomonadales</taxon>
        <taxon>Pseudomonadaceae</taxon>
        <taxon>Pseudomonas</taxon>
    </lineage>
</organism>
<dbReference type="InterPro" id="IPR004449">
    <property type="entry name" value="SixA"/>
</dbReference>
<dbReference type="PATRIC" id="fig|317.174.peg.2962"/>
<protein>
    <submittedName>
        <fullName evidence="1">Phosphohistidine phosphatase</fullName>
    </submittedName>
</protein>
<dbReference type="InterPro" id="IPR029033">
    <property type="entry name" value="His_PPase_superfam"/>
</dbReference>
<dbReference type="Proteomes" id="UP000028643">
    <property type="component" value="Unassembled WGS sequence"/>
</dbReference>
<comment type="caution">
    <text evidence="1">The sequence shown here is derived from an EMBL/GenBank/DDBJ whole genome shotgun (WGS) entry which is preliminary data.</text>
</comment>
<accession>A0A085V6E5</accession>
<dbReference type="RefSeq" id="WP_020289307.1">
    <property type="nucleotide sequence ID" value="NZ_JPQT01000107.1"/>
</dbReference>
<dbReference type="EMBL" id="JPQT01000107">
    <property type="protein sequence ID" value="KFE51008.1"/>
    <property type="molecule type" value="Genomic_DNA"/>
</dbReference>
<proteinExistence type="predicted"/>
<name>A0A085V6E5_PSESX</name>
<evidence type="ECO:0000313" key="1">
    <source>
        <dbReference type="EMBL" id="KFE51008.1"/>
    </source>
</evidence>
<dbReference type="SUPFAM" id="SSF53254">
    <property type="entry name" value="Phosphoglycerate mutase-like"/>
    <property type="match status" value="1"/>
</dbReference>
<dbReference type="CDD" id="cd07067">
    <property type="entry name" value="HP_PGM_like"/>
    <property type="match status" value="1"/>
</dbReference>
<dbReference type="SMART" id="SM00855">
    <property type="entry name" value="PGAM"/>
    <property type="match status" value="1"/>
</dbReference>
<dbReference type="GO" id="GO:0005737">
    <property type="term" value="C:cytoplasm"/>
    <property type="evidence" value="ECO:0007669"/>
    <property type="project" value="InterPro"/>
</dbReference>
<sequence length="151" mass="16416">MKIWVLRHGEAQAQARSDAERELTRTGREQVLHSAAHLMGQPLQRILVSPYVRARQTAELVRDALGFSGPVVIVPWLTPDNDPRQVLKHLDACANEDVLLVSHQPLVGALIGLAVHGSTQQPQPMSTASLAELSGVFPLAGAMELDSVRHV</sequence>
<reference evidence="1 2" key="1">
    <citation type="submission" date="2014-07" db="EMBL/GenBank/DDBJ databases">
        <title>Draft Genome Sequences of Environmental Pseudomonas syringae strains.</title>
        <authorList>
            <person name="Baltrus D.A."/>
            <person name="Berge O."/>
            <person name="Morris C."/>
        </authorList>
    </citation>
    <scope>NUCLEOTIDE SEQUENCE [LARGE SCALE GENOMIC DNA]</scope>
    <source>
        <strain evidence="1 2">CEB003</strain>
    </source>
</reference>
<gene>
    <name evidence="1" type="ORF">IV02_14480</name>
</gene>
<dbReference type="Pfam" id="PF00300">
    <property type="entry name" value="His_Phos_1"/>
    <property type="match status" value="1"/>
</dbReference>
<dbReference type="InterPro" id="IPR013078">
    <property type="entry name" value="His_Pase_superF_clade-1"/>
</dbReference>